<dbReference type="InterPro" id="IPR028661">
    <property type="entry name" value="Vps29"/>
</dbReference>
<accession>A0A0W4ZUC1</accession>
<dbReference type="Pfam" id="PF12850">
    <property type="entry name" value="Metallophos_2"/>
    <property type="match status" value="1"/>
</dbReference>
<dbReference type="CDD" id="cd07394">
    <property type="entry name" value="MPP_Vps29"/>
    <property type="match status" value="1"/>
</dbReference>
<evidence type="ECO:0000256" key="1">
    <source>
        <dbReference type="ARBA" id="ARBA00005945"/>
    </source>
</evidence>
<dbReference type="GeneID" id="28939174"/>
<comment type="similarity">
    <text evidence="1 5">Belongs to the VPS29 family.</text>
</comment>
<dbReference type="InterPro" id="IPR000979">
    <property type="entry name" value="Phosphodiesterase_MJ0936/Vps29"/>
</dbReference>
<dbReference type="Proteomes" id="UP000053447">
    <property type="component" value="Unassembled WGS sequence"/>
</dbReference>
<evidence type="ECO:0000313" key="7">
    <source>
        <dbReference type="EMBL" id="KTW31973.1"/>
    </source>
</evidence>
<name>A0A0W4ZUC1_PNEJ7</name>
<dbReference type="Gene3D" id="3.60.21.10">
    <property type="match status" value="1"/>
</dbReference>
<dbReference type="SUPFAM" id="SSF56300">
    <property type="entry name" value="Metallo-dependent phosphatases"/>
    <property type="match status" value="1"/>
</dbReference>
<evidence type="ECO:0000256" key="4">
    <source>
        <dbReference type="ARBA" id="ARBA00022927"/>
    </source>
</evidence>
<dbReference type="RefSeq" id="XP_018230665.1">
    <property type="nucleotide sequence ID" value="XM_018372919.1"/>
</dbReference>
<proteinExistence type="inferred from homology"/>
<reference evidence="8" key="1">
    <citation type="journal article" date="2016" name="Nat. Commun.">
        <title>Genome analysis of three Pneumocystis species reveals adaptation mechanisms to life exclusively in mammalian hosts.</title>
        <authorList>
            <person name="Ma L."/>
            <person name="Chen Z."/>
            <person name="Huang D.W."/>
            <person name="Kutty G."/>
            <person name="Ishihara M."/>
            <person name="Wang H."/>
            <person name="Abouelleil A."/>
            <person name="Bishop L."/>
            <person name="Davey E."/>
            <person name="Deng R."/>
            <person name="Deng X."/>
            <person name="Fan L."/>
            <person name="Fantoni G."/>
            <person name="Fitzgerald M."/>
            <person name="Gogineni E."/>
            <person name="Goldberg J.M."/>
            <person name="Handley G."/>
            <person name="Hu X."/>
            <person name="Huber C."/>
            <person name="Jiao X."/>
            <person name="Jones K."/>
            <person name="Levin J.Z."/>
            <person name="Liu Y."/>
            <person name="Macdonald P."/>
            <person name="Melnikov A."/>
            <person name="Raley C."/>
            <person name="Sassi M."/>
            <person name="Sherman B.T."/>
            <person name="Song X."/>
            <person name="Sykes S."/>
            <person name="Tran B."/>
            <person name="Walsh L."/>
            <person name="Xia Y."/>
            <person name="Yang J."/>
            <person name="Young S."/>
            <person name="Zeng Q."/>
            <person name="Zheng X."/>
            <person name="Stephens R."/>
            <person name="Nusbaum C."/>
            <person name="Birren B.W."/>
            <person name="Azadi P."/>
            <person name="Lempicki R.A."/>
            <person name="Cuomo C.A."/>
            <person name="Kovacs J.A."/>
        </authorList>
    </citation>
    <scope>NUCLEOTIDE SEQUENCE [LARGE SCALE GENOMIC DNA]</scope>
    <source>
        <strain evidence="8">RU7</strain>
    </source>
</reference>
<dbReference type="OrthoDB" id="10258130at2759"/>
<dbReference type="AlphaFoldDB" id="A0A0W4ZUC1"/>
<dbReference type="GO" id="GO:0030904">
    <property type="term" value="C:retromer complex"/>
    <property type="evidence" value="ECO:0007669"/>
    <property type="project" value="EnsemblFungi"/>
</dbReference>
<dbReference type="InterPro" id="IPR024654">
    <property type="entry name" value="Calcineurin-like_PHP_lpxH"/>
</dbReference>
<dbReference type="GO" id="GO:0042147">
    <property type="term" value="P:retrograde transport, endosome to Golgi"/>
    <property type="evidence" value="ECO:0007669"/>
    <property type="project" value="EnsemblFungi"/>
</dbReference>
<dbReference type="GO" id="GO:0005829">
    <property type="term" value="C:cytosol"/>
    <property type="evidence" value="ECO:0007669"/>
    <property type="project" value="GOC"/>
</dbReference>
<evidence type="ECO:0000259" key="6">
    <source>
        <dbReference type="Pfam" id="PF12850"/>
    </source>
</evidence>
<dbReference type="NCBIfam" id="TIGR00040">
    <property type="entry name" value="yfcE"/>
    <property type="match status" value="1"/>
</dbReference>
<keyword evidence="3" id="KW-0813">Transport</keyword>
<dbReference type="FunFam" id="3.60.21.10:FF:000015">
    <property type="entry name" value="Vacuolar protein sorting-associated protein 29"/>
    <property type="match status" value="1"/>
</dbReference>
<evidence type="ECO:0000313" key="8">
    <source>
        <dbReference type="Proteomes" id="UP000053447"/>
    </source>
</evidence>
<evidence type="ECO:0000256" key="5">
    <source>
        <dbReference type="RuleBase" id="RU362040"/>
    </source>
</evidence>
<evidence type="ECO:0000256" key="2">
    <source>
        <dbReference type="ARBA" id="ARBA00017767"/>
    </source>
</evidence>
<protein>
    <recommendedName>
        <fullName evidence="2 5">Vacuolar protein sorting-associated protein 29</fullName>
    </recommendedName>
</protein>
<evidence type="ECO:0000256" key="3">
    <source>
        <dbReference type="ARBA" id="ARBA00022448"/>
    </source>
</evidence>
<dbReference type="EMBL" id="LFWA01000003">
    <property type="protein sequence ID" value="KTW31973.1"/>
    <property type="molecule type" value="Genomic_DNA"/>
</dbReference>
<dbReference type="GO" id="GO:0006886">
    <property type="term" value="P:intracellular protein transport"/>
    <property type="evidence" value="ECO:0007669"/>
    <property type="project" value="EnsemblFungi"/>
</dbReference>
<sequence>MLILLIGDLYIPSRALDIPLKLKKLLVPGKIAQILCTGNLVDHTTIDFLQTVAPNVHFVRGDFDDSGRTWPVSRVMTIETFRIGLIHGHSIVPRQDSDALHIVARQLDVDVLVWGGTHRFEAYEWDGKLFINPGSATGALHTGWGDEPVIPTFVLLNLQPTVIVLYVYRLVDDDIKVEKLQYPRTEAKF</sequence>
<dbReference type="VEuPathDB" id="FungiDB:T551_00655"/>
<feature type="domain" description="Calcineurin-like phosphoesterase" evidence="6">
    <location>
        <begin position="1"/>
        <end position="141"/>
    </location>
</feature>
<dbReference type="InterPro" id="IPR029052">
    <property type="entry name" value="Metallo-depent_PP-like"/>
</dbReference>
<gene>
    <name evidence="7" type="ORF">T551_00655</name>
</gene>
<organism evidence="7 8">
    <name type="scientific">Pneumocystis jirovecii (strain RU7)</name>
    <name type="common">Human pneumocystis pneumonia agent</name>
    <dbReference type="NCBI Taxonomy" id="1408657"/>
    <lineage>
        <taxon>Eukaryota</taxon>
        <taxon>Fungi</taxon>
        <taxon>Dikarya</taxon>
        <taxon>Ascomycota</taxon>
        <taxon>Taphrinomycotina</taxon>
        <taxon>Pneumocystomycetes</taxon>
        <taxon>Pneumocystaceae</taxon>
        <taxon>Pneumocystis</taxon>
    </lineage>
</organism>
<keyword evidence="4" id="KW-0653">Protein transport</keyword>
<dbReference type="GO" id="GO:0005768">
    <property type="term" value="C:endosome"/>
    <property type="evidence" value="ECO:0007669"/>
    <property type="project" value="EnsemblFungi"/>
</dbReference>
<keyword evidence="8" id="KW-1185">Reference proteome</keyword>
<dbReference type="STRING" id="1408657.A0A0W4ZUC1"/>
<comment type="caution">
    <text evidence="7">The sequence shown here is derived from an EMBL/GenBank/DDBJ whole genome shotgun (WGS) entry which is preliminary data.</text>
</comment>
<dbReference type="PANTHER" id="PTHR11124">
    <property type="entry name" value="VACUOLAR SORTING PROTEIN VPS29"/>
    <property type="match status" value="1"/>
</dbReference>